<dbReference type="GO" id="GO:0031419">
    <property type="term" value="F:cobalamin binding"/>
    <property type="evidence" value="ECO:0007669"/>
    <property type="project" value="UniProtKB-KW"/>
</dbReference>
<name>A0A916UIV9_9HYPH</name>
<dbReference type="GO" id="GO:0004494">
    <property type="term" value="F:methylmalonyl-CoA mutase activity"/>
    <property type="evidence" value="ECO:0007669"/>
    <property type="project" value="UniProtKB-EC"/>
</dbReference>
<reference evidence="7" key="2">
    <citation type="submission" date="2020-09" db="EMBL/GenBank/DDBJ databases">
        <authorList>
            <person name="Sun Q."/>
            <person name="Zhou Y."/>
        </authorList>
    </citation>
    <scope>NUCLEOTIDE SEQUENCE</scope>
    <source>
        <strain evidence="7">CGMCC 1.12919</strain>
    </source>
</reference>
<sequence length="646" mass="67343">MDDTSLAPAFPAYTDADWRQLVDKVLKGGDFAKKLVAQTYEGIAIQPLYPKAEGDTARAVRAGDGPWTTIQRVDHPAPGDANRYALADLEGGASGLALILAGAPAAHGGGVRIETLADLTATLDGVMLDLVHLRVETAPFMGRHVAALLAALVDARKLAPDAVSIDFGLDPVGDMVRTGVSPLPVDGLLDRLGETVRDLAARGFKRSLVRVDARAVHEAGGSQVDELAFALATGVHYLRALEARGQSLEAARDALSVLLAADDDQFMTMAKFRAMRLLWARVEEACGLAPRPLGLAAETSWRMTTRRDPWVNMLRVTVAAFAAGLGGADSVTVLPLTAALGLADGFARRMARNTQLILLEEANLWRVADPAAGAGGIETLTDELAHRAWDAFQTIEKTGGIVAALGSGQVQSGIAQVRAARQKAIAQRKVQITGTSEFPNVHEAAVEVLTPAQANATPHAERIAPSGPFPDLIAQARAGAAMPEGFARVATPVFAALASHRDGEAFEALRDAADAKLAASGSRPKVFLANLGPIAAFTARATFAKNFFEAGGIEALSNDGFPSNEAMAEAFKASGARIACLCSSDDVYAASAVEAVGALKAAGAGEIYLAGRPGDLEAALKDAGVTRFVYAGADLVATLTEAMEHA</sequence>
<dbReference type="InterPro" id="IPR036724">
    <property type="entry name" value="Cobalamin-bd_sf"/>
</dbReference>
<feature type="domain" description="Methylmalonyl-CoA mutase alpha/beta chain catalytic" evidence="6">
    <location>
        <begin position="66"/>
        <end position="455"/>
    </location>
</feature>
<dbReference type="GO" id="GO:0005737">
    <property type="term" value="C:cytoplasm"/>
    <property type="evidence" value="ECO:0007669"/>
    <property type="project" value="TreeGrafter"/>
</dbReference>
<reference evidence="7" key="1">
    <citation type="journal article" date="2014" name="Int. J. Syst. Evol. Microbiol.">
        <title>Complete genome sequence of Corynebacterium casei LMG S-19264T (=DSM 44701T), isolated from a smear-ripened cheese.</title>
        <authorList>
            <consortium name="US DOE Joint Genome Institute (JGI-PGF)"/>
            <person name="Walter F."/>
            <person name="Albersmeier A."/>
            <person name="Kalinowski J."/>
            <person name="Ruckert C."/>
        </authorList>
    </citation>
    <scope>NUCLEOTIDE SEQUENCE</scope>
    <source>
        <strain evidence="7">CGMCC 1.12919</strain>
    </source>
</reference>
<keyword evidence="8" id="KW-1185">Reference proteome</keyword>
<dbReference type="GO" id="GO:0019678">
    <property type="term" value="P:propionate metabolic process, methylmalonyl pathway"/>
    <property type="evidence" value="ECO:0007669"/>
    <property type="project" value="TreeGrafter"/>
</dbReference>
<dbReference type="EMBL" id="BMGG01000006">
    <property type="protein sequence ID" value="GGC73834.1"/>
    <property type="molecule type" value="Genomic_DNA"/>
</dbReference>
<gene>
    <name evidence="7" type="primary">mutA</name>
    <name evidence="7" type="ORF">GCM10010994_35260</name>
</gene>
<dbReference type="Proteomes" id="UP000637002">
    <property type="component" value="Unassembled WGS sequence"/>
</dbReference>
<proteinExistence type="inferred from homology"/>
<keyword evidence="3" id="KW-0846">Cobalamin</keyword>
<dbReference type="Gene3D" id="3.40.50.280">
    <property type="entry name" value="Cobalamin-binding domain"/>
    <property type="match status" value="1"/>
</dbReference>
<dbReference type="Gene3D" id="3.20.20.240">
    <property type="entry name" value="Methylmalonyl-CoA mutase"/>
    <property type="match status" value="1"/>
</dbReference>
<evidence type="ECO:0000313" key="7">
    <source>
        <dbReference type="EMBL" id="GGC73834.1"/>
    </source>
</evidence>
<protein>
    <submittedName>
        <fullName evidence="7">Methylmalonyl-CoA mutase</fullName>
    </submittedName>
</protein>
<dbReference type="GO" id="GO:0046872">
    <property type="term" value="F:metal ion binding"/>
    <property type="evidence" value="ECO:0007669"/>
    <property type="project" value="InterPro"/>
</dbReference>
<dbReference type="CDD" id="cd03677">
    <property type="entry name" value="MM_CoA_mutase_beta"/>
    <property type="match status" value="1"/>
</dbReference>
<comment type="similarity">
    <text evidence="2">Belongs to the methylmalonyl-CoA mutase family.</text>
</comment>
<dbReference type="InterPro" id="IPR016176">
    <property type="entry name" value="Cbl-dep_enz_cat"/>
</dbReference>
<dbReference type="SUPFAM" id="SSF52242">
    <property type="entry name" value="Cobalamin (vitamin B12)-binding domain"/>
    <property type="match status" value="1"/>
</dbReference>
<dbReference type="RefSeq" id="WP_188610496.1">
    <property type="nucleotide sequence ID" value="NZ_BMGG01000006.1"/>
</dbReference>
<dbReference type="Pfam" id="PF01642">
    <property type="entry name" value="MM_CoA_mutase"/>
    <property type="match status" value="1"/>
</dbReference>
<dbReference type="PANTHER" id="PTHR48101:SF4">
    <property type="entry name" value="METHYLMALONYL-COA MUTASE, MITOCHONDRIAL"/>
    <property type="match status" value="1"/>
</dbReference>
<accession>A0A916UIV9</accession>
<keyword evidence="4" id="KW-0413">Isomerase</keyword>
<evidence type="ECO:0000259" key="6">
    <source>
        <dbReference type="Pfam" id="PF01642"/>
    </source>
</evidence>
<evidence type="ECO:0000256" key="1">
    <source>
        <dbReference type="ARBA" id="ARBA00001922"/>
    </source>
</evidence>
<dbReference type="AlphaFoldDB" id="A0A916UIV9"/>
<organism evidence="7 8">
    <name type="scientific">Chelatococcus reniformis</name>
    <dbReference type="NCBI Taxonomy" id="1494448"/>
    <lineage>
        <taxon>Bacteria</taxon>
        <taxon>Pseudomonadati</taxon>
        <taxon>Pseudomonadota</taxon>
        <taxon>Alphaproteobacteria</taxon>
        <taxon>Hyphomicrobiales</taxon>
        <taxon>Chelatococcaceae</taxon>
        <taxon>Chelatococcus</taxon>
    </lineage>
</organism>
<keyword evidence="5" id="KW-0170">Cobalt</keyword>
<evidence type="ECO:0000256" key="2">
    <source>
        <dbReference type="ARBA" id="ARBA00008465"/>
    </source>
</evidence>
<evidence type="ECO:0000313" key="8">
    <source>
        <dbReference type="Proteomes" id="UP000637002"/>
    </source>
</evidence>
<evidence type="ECO:0000256" key="4">
    <source>
        <dbReference type="ARBA" id="ARBA00023235"/>
    </source>
</evidence>
<comment type="cofactor">
    <cofactor evidence="1">
        <name>adenosylcob(III)alamin</name>
        <dbReference type="ChEBI" id="CHEBI:18408"/>
    </cofactor>
</comment>
<dbReference type="InterPro" id="IPR006099">
    <property type="entry name" value="MeMalonylCoA_mutase_a/b_cat"/>
</dbReference>
<dbReference type="PANTHER" id="PTHR48101">
    <property type="entry name" value="METHYLMALONYL-COA MUTASE, MITOCHONDRIAL-RELATED"/>
    <property type="match status" value="1"/>
</dbReference>
<evidence type="ECO:0000256" key="3">
    <source>
        <dbReference type="ARBA" id="ARBA00022628"/>
    </source>
</evidence>
<evidence type="ECO:0000256" key="5">
    <source>
        <dbReference type="ARBA" id="ARBA00023285"/>
    </source>
</evidence>
<comment type="caution">
    <text evidence="7">The sequence shown here is derived from an EMBL/GenBank/DDBJ whole genome shotgun (WGS) entry which is preliminary data.</text>
</comment>
<dbReference type="SUPFAM" id="SSF51703">
    <property type="entry name" value="Cobalamin (vitamin B12)-dependent enzymes"/>
    <property type="match status" value="1"/>
</dbReference>